<keyword evidence="1" id="KW-0472">Membrane</keyword>
<feature type="transmembrane region" description="Helical" evidence="1">
    <location>
        <begin position="68"/>
        <end position="90"/>
    </location>
</feature>
<protein>
    <recommendedName>
        <fullName evidence="4">DUF5362 domain-containing protein</fullName>
    </recommendedName>
</protein>
<dbReference type="Proteomes" id="UP000238882">
    <property type="component" value="Unassembled WGS sequence"/>
</dbReference>
<accession>A0A2S7WTG2</accession>
<keyword evidence="3" id="KW-1185">Reference proteome</keyword>
<dbReference type="RefSeq" id="WP_105017466.1">
    <property type="nucleotide sequence ID" value="NZ_MSCN01000001.1"/>
</dbReference>
<dbReference type="EMBL" id="MSCN01000001">
    <property type="protein sequence ID" value="PQJ80864.1"/>
    <property type="molecule type" value="Genomic_DNA"/>
</dbReference>
<comment type="caution">
    <text evidence="2">The sequence shown here is derived from an EMBL/GenBank/DDBJ whole genome shotgun (WGS) entry which is preliminary data.</text>
</comment>
<name>A0A2S7WTG2_9FLAO</name>
<evidence type="ECO:0000313" key="3">
    <source>
        <dbReference type="Proteomes" id="UP000238882"/>
    </source>
</evidence>
<feature type="transmembrane region" description="Helical" evidence="1">
    <location>
        <begin position="27"/>
        <end position="48"/>
    </location>
</feature>
<sequence length="146" mass="16733">MHNPITQLEELTLTTASKRFLKETAKWTFFLSILGFIGVFLMLVMAFFTPSIFEMMVQMQPSLPPNMGSAIAFTYFVLAILYFFPVYYLIKFSIKLKKALSTKNDETLAKAFEMLKSHYKFIGVFSIITLSIYLVLIVFSAMGFLS</sequence>
<dbReference type="OrthoDB" id="1121797at2"/>
<evidence type="ECO:0008006" key="4">
    <source>
        <dbReference type="Google" id="ProtNLM"/>
    </source>
</evidence>
<feature type="transmembrane region" description="Helical" evidence="1">
    <location>
        <begin position="121"/>
        <end position="145"/>
    </location>
</feature>
<organism evidence="2 3">
    <name type="scientific">Polaribacter porphyrae</name>
    <dbReference type="NCBI Taxonomy" id="1137780"/>
    <lineage>
        <taxon>Bacteria</taxon>
        <taxon>Pseudomonadati</taxon>
        <taxon>Bacteroidota</taxon>
        <taxon>Flavobacteriia</taxon>
        <taxon>Flavobacteriales</taxon>
        <taxon>Flavobacteriaceae</taxon>
    </lineage>
</organism>
<proteinExistence type="predicted"/>
<evidence type="ECO:0000313" key="2">
    <source>
        <dbReference type="EMBL" id="PQJ80864.1"/>
    </source>
</evidence>
<reference evidence="2 3" key="1">
    <citation type="submission" date="2016-12" db="EMBL/GenBank/DDBJ databases">
        <title>Trade-off between light-utilization and light-protection in marine flavobacteria.</title>
        <authorList>
            <person name="Kumagai Y."/>
            <person name="Yoshizawa S."/>
            <person name="Kogure K."/>
            <person name="Iwasaki W."/>
        </authorList>
    </citation>
    <scope>NUCLEOTIDE SEQUENCE [LARGE SCALE GENOMIC DNA]</scope>
    <source>
        <strain evidence="2 3">NBRC 108759</strain>
    </source>
</reference>
<evidence type="ECO:0000256" key="1">
    <source>
        <dbReference type="SAM" id="Phobius"/>
    </source>
</evidence>
<keyword evidence="1" id="KW-1133">Transmembrane helix</keyword>
<keyword evidence="1" id="KW-0812">Transmembrane</keyword>
<gene>
    <name evidence="2" type="ORF">BTO18_01510</name>
</gene>
<dbReference type="AlphaFoldDB" id="A0A2S7WTG2"/>